<reference evidence="1" key="1">
    <citation type="submission" date="2022-08" db="EMBL/GenBank/DDBJ databases">
        <authorList>
            <person name="Kallberg Y."/>
            <person name="Tangrot J."/>
            <person name="Rosling A."/>
        </authorList>
    </citation>
    <scope>NUCLEOTIDE SEQUENCE</scope>
    <source>
        <strain evidence="1">Wild A</strain>
    </source>
</reference>
<organism evidence="1 2">
    <name type="scientific">Funneliformis geosporum</name>
    <dbReference type="NCBI Taxonomy" id="1117311"/>
    <lineage>
        <taxon>Eukaryota</taxon>
        <taxon>Fungi</taxon>
        <taxon>Fungi incertae sedis</taxon>
        <taxon>Mucoromycota</taxon>
        <taxon>Glomeromycotina</taxon>
        <taxon>Glomeromycetes</taxon>
        <taxon>Glomerales</taxon>
        <taxon>Glomeraceae</taxon>
        <taxon>Funneliformis</taxon>
    </lineage>
</organism>
<dbReference type="Proteomes" id="UP001153678">
    <property type="component" value="Unassembled WGS sequence"/>
</dbReference>
<dbReference type="AlphaFoldDB" id="A0A9W4WYZ2"/>
<keyword evidence="2" id="KW-1185">Reference proteome</keyword>
<dbReference type="EMBL" id="CAMKVN010013374">
    <property type="protein sequence ID" value="CAI2195972.1"/>
    <property type="molecule type" value="Genomic_DNA"/>
</dbReference>
<dbReference type="OrthoDB" id="2363045at2759"/>
<comment type="caution">
    <text evidence="1">The sequence shown here is derived from an EMBL/GenBank/DDBJ whole genome shotgun (WGS) entry which is preliminary data.</text>
</comment>
<protein>
    <submittedName>
        <fullName evidence="1">5296_t:CDS:1</fullName>
    </submittedName>
</protein>
<accession>A0A9W4WYZ2</accession>
<sequence>IRYNEYLPKCKGLNNASQRPQMPVKNRSIKAFYNHKCMQLNPYRIIWDLEMLTKKLTPEKKMKLTSIERLQMHKPCGYYYAVIHMNSSFNYEIISHSLYRRSDALEKFIEKIEGELLNI</sequence>
<name>A0A9W4WYZ2_9GLOM</name>
<feature type="non-terminal residue" evidence="1">
    <location>
        <position position="1"/>
    </location>
</feature>
<gene>
    <name evidence="1" type="ORF">FWILDA_LOCUS17344</name>
</gene>
<evidence type="ECO:0000313" key="1">
    <source>
        <dbReference type="EMBL" id="CAI2195972.1"/>
    </source>
</evidence>
<evidence type="ECO:0000313" key="2">
    <source>
        <dbReference type="Proteomes" id="UP001153678"/>
    </source>
</evidence>
<proteinExistence type="predicted"/>